<protein>
    <recommendedName>
        <fullName evidence="8">Major facilitator superfamily (MFS) profile domain-containing protein</fullName>
    </recommendedName>
</protein>
<keyword evidence="2" id="KW-0813">Transport</keyword>
<dbReference type="Pfam" id="PF00083">
    <property type="entry name" value="Sugar_tr"/>
    <property type="match status" value="1"/>
</dbReference>
<feature type="transmembrane region" description="Helical" evidence="6">
    <location>
        <begin position="392"/>
        <end position="415"/>
    </location>
</feature>
<dbReference type="PANTHER" id="PTHR23503:SF8">
    <property type="entry name" value="FACILITATED GLUCOSE TRANSPORTER PROTEIN 1"/>
    <property type="match status" value="1"/>
</dbReference>
<keyword evidence="3 6" id="KW-0812">Transmembrane</keyword>
<evidence type="ECO:0000256" key="3">
    <source>
        <dbReference type="ARBA" id="ARBA00022692"/>
    </source>
</evidence>
<dbReference type="EMBL" id="JALNTZ010000006">
    <property type="protein sequence ID" value="KAJ3648643.1"/>
    <property type="molecule type" value="Genomic_DNA"/>
</dbReference>
<evidence type="ECO:0000256" key="2">
    <source>
        <dbReference type="ARBA" id="ARBA00022448"/>
    </source>
</evidence>
<dbReference type="PANTHER" id="PTHR23503">
    <property type="entry name" value="SOLUTE CARRIER FAMILY 2"/>
    <property type="match status" value="1"/>
</dbReference>
<evidence type="ECO:0000256" key="4">
    <source>
        <dbReference type="ARBA" id="ARBA00022989"/>
    </source>
</evidence>
<feature type="signal peptide" evidence="7">
    <location>
        <begin position="1"/>
        <end position="21"/>
    </location>
</feature>
<feature type="transmembrane region" description="Helical" evidence="6">
    <location>
        <begin position="86"/>
        <end position="104"/>
    </location>
</feature>
<dbReference type="Proteomes" id="UP001168821">
    <property type="component" value="Unassembled WGS sequence"/>
</dbReference>
<comment type="subcellular location">
    <subcellularLocation>
        <location evidence="1">Membrane</location>
        <topology evidence="1">Multi-pass membrane protein</topology>
    </subcellularLocation>
</comment>
<dbReference type="PROSITE" id="PS50850">
    <property type="entry name" value="MFS"/>
    <property type="match status" value="1"/>
</dbReference>
<evidence type="ECO:0000313" key="9">
    <source>
        <dbReference type="EMBL" id="KAJ3648643.1"/>
    </source>
</evidence>
<sequence length="452" mass="51073">MLNLSQLNKKLFFAIFSCCLAGAFHHGYHMTAFNIPHQALIDWTVKIEANQSEYQHATWSMTSSMFPFGAFIGSIFTNFKFGPRKVLFHISFFALLGQALMNLSKELDSLLILNSGRFNVGVSTGICSTASAFYLWDIAPTENQKTVIVFFQFFVMISMVTSQVIGMFVGRVSWIMAIMFATIPLTFGIICLQFCPESPKHILFRKQDETRAMSRLIWLRNSTKVTEAFENMKQEQNALGLAPEMTVKNIWSKKLLLCFIVTVSEQLCGVSVFIYYSSEVLHNFGMRNDEPEYVTIGIGLCMTLGTIIALVVIDSLGPKTLLLISLALLFFATTALSVVFQLTITSGEAPECWLFVTCVGSVLLYGFAYGLGVGSVRWLIILKNFNFATRALATALVQPIKFLISGVLVQIFLLVNISWRYYIFVIFSFFDLVFFVYICFYMPRNKMEQESI</sequence>
<feature type="transmembrane region" description="Helical" evidence="6">
    <location>
        <begin position="320"/>
        <end position="342"/>
    </location>
</feature>
<feature type="chain" id="PRO_5041433307" description="Major facilitator superfamily (MFS) profile domain-containing protein" evidence="7">
    <location>
        <begin position="22"/>
        <end position="452"/>
    </location>
</feature>
<dbReference type="InterPro" id="IPR020846">
    <property type="entry name" value="MFS_dom"/>
</dbReference>
<feature type="transmembrane region" description="Helical" evidence="6">
    <location>
        <begin position="354"/>
        <end position="380"/>
    </location>
</feature>
<dbReference type="GO" id="GO:0015149">
    <property type="term" value="F:hexose transmembrane transporter activity"/>
    <property type="evidence" value="ECO:0007669"/>
    <property type="project" value="TreeGrafter"/>
</dbReference>
<keyword evidence="7" id="KW-0732">Signal</keyword>
<dbReference type="InterPro" id="IPR045263">
    <property type="entry name" value="GLUT"/>
</dbReference>
<gene>
    <name evidence="9" type="ORF">Zmor_020433</name>
</gene>
<name>A0AA38I1A7_9CUCU</name>
<evidence type="ECO:0000259" key="8">
    <source>
        <dbReference type="PROSITE" id="PS50850"/>
    </source>
</evidence>
<keyword evidence="10" id="KW-1185">Reference proteome</keyword>
<keyword evidence="5 6" id="KW-0472">Membrane</keyword>
<keyword evidence="4 6" id="KW-1133">Transmembrane helix</keyword>
<organism evidence="9 10">
    <name type="scientific">Zophobas morio</name>
    <dbReference type="NCBI Taxonomy" id="2755281"/>
    <lineage>
        <taxon>Eukaryota</taxon>
        <taxon>Metazoa</taxon>
        <taxon>Ecdysozoa</taxon>
        <taxon>Arthropoda</taxon>
        <taxon>Hexapoda</taxon>
        <taxon>Insecta</taxon>
        <taxon>Pterygota</taxon>
        <taxon>Neoptera</taxon>
        <taxon>Endopterygota</taxon>
        <taxon>Coleoptera</taxon>
        <taxon>Polyphaga</taxon>
        <taxon>Cucujiformia</taxon>
        <taxon>Tenebrionidae</taxon>
        <taxon>Zophobas</taxon>
    </lineage>
</organism>
<evidence type="ECO:0000256" key="6">
    <source>
        <dbReference type="SAM" id="Phobius"/>
    </source>
</evidence>
<dbReference type="InterPro" id="IPR005828">
    <property type="entry name" value="MFS_sugar_transport-like"/>
</dbReference>
<feature type="domain" description="Major facilitator superfamily (MFS) profile" evidence="8">
    <location>
        <begin position="15"/>
        <end position="446"/>
    </location>
</feature>
<feature type="transmembrane region" description="Helical" evidence="6">
    <location>
        <begin position="148"/>
        <end position="168"/>
    </location>
</feature>
<dbReference type="InterPro" id="IPR036259">
    <property type="entry name" value="MFS_trans_sf"/>
</dbReference>
<evidence type="ECO:0000256" key="5">
    <source>
        <dbReference type="ARBA" id="ARBA00023136"/>
    </source>
</evidence>
<proteinExistence type="predicted"/>
<feature type="transmembrane region" description="Helical" evidence="6">
    <location>
        <begin position="296"/>
        <end position="313"/>
    </location>
</feature>
<evidence type="ECO:0000256" key="7">
    <source>
        <dbReference type="SAM" id="SignalP"/>
    </source>
</evidence>
<feature type="transmembrane region" description="Helical" evidence="6">
    <location>
        <begin position="174"/>
        <end position="195"/>
    </location>
</feature>
<evidence type="ECO:0000313" key="10">
    <source>
        <dbReference type="Proteomes" id="UP001168821"/>
    </source>
</evidence>
<accession>A0AA38I1A7</accession>
<comment type="caution">
    <text evidence="9">The sequence shown here is derived from an EMBL/GenBank/DDBJ whole genome shotgun (WGS) entry which is preliminary data.</text>
</comment>
<reference evidence="9" key="1">
    <citation type="journal article" date="2023" name="G3 (Bethesda)">
        <title>Whole genome assemblies of Zophobas morio and Tenebrio molitor.</title>
        <authorList>
            <person name="Kaur S."/>
            <person name="Stinson S.A."/>
            <person name="diCenzo G.C."/>
        </authorList>
    </citation>
    <scope>NUCLEOTIDE SEQUENCE</scope>
    <source>
        <strain evidence="9">QUZm001</strain>
    </source>
</reference>
<evidence type="ECO:0000256" key="1">
    <source>
        <dbReference type="ARBA" id="ARBA00004141"/>
    </source>
</evidence>
<feature type="transmembrane region" description="Helical" evidence="6">
    <location>
        <begin position="116"/>
        <end position="136"/>
    </location>
</feature>
<feature type="transmembrane region" description="Helical" evidence="6">
    <location>
        <begin position="255"/>
        <end position="276"/>
    </location>
</feature>
<dbReference type="Gene3D" id="1.20.1250.20">
    <property type="entry name" value="MFS general substrate transporter like domains"/>
    <property type="match status" value="1"/>
</dbReference>
<feature type="transmembrane region" description="Helical" evidence="6">
    <location>
        <begin position="421"/>
        <end position="442"/>
    </location>
</feature>
<feature type="transmembrane region" description="Helical" evidence="6">
    <location>
        <begin position="57"/>
        <end position="79"/>
    </location>
</feature>
<dbReference type="GO" id="GO:0016020">
    <property type="term" value="C:membrane"/>
    <property type="evidence" value="ECO:0007669"/>
    <property type="project" value="UniProtKB-SubCell"/>
</dbReference>
<dbReference type="AlphaFoldDB" id="A0AA38I1A7"/>
<dbReference type="SUPFAM" id="SSF103473">
    <property type="entry name" value="MFS general substrate transporter"/>
    <property type="match status" value="1"/>
</dbReference>